<dbReference type="Proteomes" id="UP000321891">
    <property type="component" value="Unassembled WGS sequence"/>
</dbReference>
<feature type="region of interest" description="Disordered" evidence="1">
    <location>
        <begin position="1"/>
        <end position="24"/>
    </location>
</feature>
<proteinExistence type="predicted"/>
<reference evidence="2 4" key="1">
    <citation type="submission" date="2012-11" db="EMBL/GenBank/DDBJ databases">
        <title>Whole genome sequence of Acetobacter cibinongensis 4H-1.</title>
        <authorList>
            <person name="Azuma Y."/>
            <person name="Higashiura N."/>
            <person name="Hirakawa H."/>
            <person name="Matsushita K."/>
        </authorList>
    </citation>
    <scope>NUCLEOTIDE SEQUENCE [LARGE SCALE GENOMIC DNA]</scope>
    <source>
        <strain evidence="2 4">4H-1</strain>
    </source>
</reference>
<reference evidence="3 5" key="2">
    <citation type="submission" date="2019-07" db="EMBL/GenBank/DDBJ databases">
        <title>Whole genome shotgun sequence of Acetobacter cibinongensis NBRC 16605.</title>
        <authorList>
            <person name="Hosoyama A."/>
            <person name="Uohara A."/>
            <person name="Ohji S."/>
            <person name="Ichikawa N."/>
        </authorList>
    </citation>
    <scope>NUCLEOTIDE SEQUENCE [LARGE SCALE GENOMIC DNA]</scope>
    <source>
        <strain evidence="3 5">NBRC 16605</strain>
    </source>
</reference>
<evidence type="ECO:0000313" key="5">
    <source>
        <dbReference type="Proteomes" id="UP000321891"/>
    </source>
</evidence>
<gene>
    <name evidence="2" type="ORF">Abci_025_016</name>
    <name evidence="3" type="ORF">ACI01nite_22610</name>
</gene>
<dbReference type="AlphaFoldDB" id="A0A0D6N7K3"/>
<accession>A0A6N3ST62</accession>
<comment type="caution">
    <text evidence="2">The sequence shown here is derived from an EMBL/GenBank/DDBJ whole genome shotgun (WGS) entry which is preliminary data.</text>
</comment>
<dbReference type="Proteomes" id="UP000032671">
    <property type="component" value="Unassembled WGS sequence"/>
</dbReference>
<protein>
    <submittedName>
        <fullName evidence="2">Uncharacterized protein</fullName>
    </submittedName>
</protein>
<keyword evidence="5" id="KW-1185">Reference proteome</keyword>
<dbReference type="STRING" id="1231339.Abci_025_016"/>
<evidence type="ECO:0000313" key="2">
    <source>
        <dbReference type="EMBL" id="GAN61471.1"/>
    </source>
</evidence>
<name>A0A0D6N7K3_9PROT</name>
<evidence type="ECO:0000313" key="4">
    <source>
        <dbReference type="Proteomes" id="UP000032671"/>
    </source>
</evidence>
<dbReference type="EMBL" id="BAMV01000025">
    <property type="protein sequence ID" value="GAN61471.1"/>
    <property type="molecule type" value="Genomic_DNA"/>
</dbReference>
<organism evidence="2 4">
    <name type="scientific">Acetobacter cibinongensis</name>
    <dbReference type="NCBI Taxonomy" id="146475"/>
    <lineage>
        <taxon>Bacteria</taxon>
        <taxon>Pseudomonadati</taxon>
        <taxon>Pseudomonadota</taxon>
        <taxon>Alphaproteobacteria</taxon>
        <taxon>Acetobacterales</taxon>
        <taxon>Acetobacteraceae</taxon>
        <taxon>Acetobacter</taxon>
    </lineage>
</organism>
<dbReference type="EMBL" id="BJVU01000011">
    <property type="protein sequence ID" value="GEL59659.1"/>
    <property type="molecule type" value="Genomic_DNA"/>
</dbReference>
<sequence length="55" mass="6210">MTEPAASEGTRLREEPLDKTNTASPVWADTAYRSKANIVYNMPCFLFLELRSADM</sequence>
<evidence type="ECO:0000313" key="3">
    <source>
        <dbReference type="EMBL" id="GEL59659.1"/>
    </source>
</evidence>
<evidence type="ECO:0000256" key="1">
    <source>
        <dbReference type="SAM" id="MobiDB-lite"/>
    </source>
</evidence>
<accession>A0A0D6N7K3</accession>